<accession>A0A2P2QGN4</accession>
<evidence type="ECO:0000313" key="2">
    <source>
        <dbReference type="EMBL" id="MBX66180.1"/>
    </source>
</evidence>
<organism evidence="2">
    <name type="scientific">Rhizophora mucronata</name>
    <name type="common">Asiatic mangrove</name>
    <dbReference type="NCBI Taxonomy" id="61149"/>
    <lineage>
        <taxon>Eukaryota</taxon>
        <taxon>Viridiplantae</taxon>
        <taxon>Streptophyta</taxon>
        <taxon>Embryophyta</taxon>
        <taxon>Tracheophyta</taxon>
        <taxon>Spermatophyta</taxon>
        <taxon>Magnoliopsida</taxon>
        <taxon>eudicotyledons</taxon>
        <taxon>Gunneridae</taxon>
        <taxon>Pentapetalae</taxon>
        <taxon>rosids</taxon>
        <taxon>fabids</taxon>
        <taxon>Malpighiales</taxon>
        <taxon>Rhizophoraceae</taxon>
        <taxon>Rhizophora</taxon>
    </lineage>
</organism>
<proteinExistence type="predicted"/>
<feature type="region of interest" description="Disordered" evidence="1">
    <location>
        <begin position="23"/>
        <end position="53"/>
    </location>
</feature>
<protein>
    <submittedName>
        <fullName evidence="2">Uncharacterized protein</fullName>
    </submittedName>
</protein>
<dbReference type="AlphaFoldDB" id="A0A2P2QGN4"/>
<evidence type="ECO:0000256" key="1">
    <source>
        <dbReference type="SAM" id="MobiDB-lite"/>
    </source>
</evidence>
<reference evidence="2" key="1">
    <citation type="submission" date="2018-02" db="EMBL/GenBank/DDBJ databases">
        <title>Rhizophora mucronata_Transcriptome.</title>
        <authorList>
            <person name="Meera S.P."/>
            <person name="Sreeshan A."/>
            <person name="Augustine A."/>
        </authorList>
    </citation>
    <scope>NUCLEOTIDE SEQUENCE</scope>
    <source>
        <tissue evidence="2">Leaf</tissue>
    </source>
</reference>
<dbReference type="EMBL" id="GGEC01085696">
    <property type="protein sequence ID" value="MBX66180.1"/>
    <property type="molecule type" value="Transcribed_RNA"/>
</dbReference>
<sequence length="53" mass="6131">MSTSITLQKCKLRVTYANISREPKEKRASAWKKGQKRNIRGKTPVLGKRDRES</sequence>
<feature type="compositionally biased region" description="Basic residues" evidence="1">
    <location>
        <begin position="29"/>
        <end position="40"/>
    </location>
</feature>
<name>A0A2P2QGN4_RHIMU</name>